<dbReference type="InterPro" id="IPR050196">
    <property type="entry name" value="Cytochrome_P450_Monoox"/>
</dbReference>
<keyword evidence="3 7" id="KW-0479">Metal-binding</keyword>
<dbReference type="PROSITE" id="PS00086">
    <property type="entry name" value="CYTOCHROME_P450"/>
    <property type="match status" value="1"/>
</dbReference>
<evidence type="ECO:0000256" key="4">
    <source>
        <dbReference type="ARBA" id="ARBA00023002"/>
    </source>
</evidence>
<evidence type="ECO:0000313" key="10">
    <source>
        <dbReference type="Proteomes" id="UP000515514"/>
    </source>
</evidence>
<dbReference type="AlphaFoldDB" id="A0A7G8PTZ9"/>
<evidence type="ECO:0000256" key="1">
    <source>
        <dbReference type="ARBA" id="ARBA00010617"/>
    </source>
</evidence>
<dbReference type="SUPFAM" id="SSF48264">
    <property type="entry name" value="Cytochrome P450"/>
    <property type="match status" value="1"/>
</dbReference>
<evidence type="ECO:0000256" key="7">
    <source>
        <dbReference type="PIRSR" id="PIRSR602401-1"/>
    </source>
</evidence>
<keyword evidence="2 7" id="KW-0349">Heme</keyword>
<feature type="binding site" description="axial binding residue" evidence="7">
    <location>
        <position position="398"/>
    </location>
    <ligand>
        <name>heme</name>
        <dbReference type="ChEBI" id="CHEBI:30413"/>
    </ligand>
    <ligandPart>
        <name>Fe</name>
        <dbReference type="ChEBI" id="CHEBI:18248"/>
    </ligandPart>
</feature>
<dbReference type="InterPro" id="IPR002401">
    <property type="entry name" value="Cyt_P450_E_grp-I"/>
</dbReference>
<dbReference type="EMBL" id="CP052909">
    <property type="protein sequence ID" value="QNJ97815.1"/>
    <property type="molecule type" value="Genomic_DNA"/>
</dbReference>
<dbReference type="PANTHER" id="PTHR24291">
    <property type="entry name" value="CYTOCHROME P450 FAMILY 4"/>
    <property type="match status" value="1"/>
</dbReference>
<reference evidence="9 10" key="1">
    <citation type="submission" date="2020-04" db="EMBL/GenBank/DDBJ databases">
        <title>Genome sequence of Altibacter aquimarinus strain ALE3EI.</title>
        <authorList>
            <person name="Oh H.-M."/>
            <person name="Jang D."/>
        </authorList>
    </citation>
    <scope>NUCLEOTIDE SEQUENCE [LARGE SCALE GENOMIC DNA]</scope>
    <source>
        <strain evidence="9 10">ALE3EI</strain>
    </source>
</reference>
<dbReference type="InterPro" id="IPR036396">
    <property type="entry name" value="Cyt_P450_sf"/>
</dbReference>
<proteinExistence type="inferred from homology"/>
<keyword evidence="4 8" id="KW-0560">Oxidoreductase</keyword>
<comment type="cofactor">
    <cofactor evidence="7">
        <name>heme</name>
        <dbReference type="ChEBI" id="CHEBI:30413"/>
    </cofactor>
</comment>
<protein>
    <submittedName>
        <fullName evidence="9">Beta-ring hydroxylase</fullName>
    </submittedName>
</protein>
<sequence length="450" mass="52663">MPKHKTYNYPRSLPLLKFFLNAEAIRKNPLPFHRKFFNSYGDTFSVNLGNGKRILLSRDKEVVQYILQKNHKNYFKSTIQTKYLSKYLGNGLLTANGDYWLQQRRLIQPAFHRKKMESLIALIQETIEEELFELPTKKEVDVFNVMNELAFNVVANALFNVSVSGETLKRLQKIIQEIQLFLVKEIRLPHKGWWFHVSGQVKRHKQLAQESREIIQKIIEKRKESNETHEDLLDMLLATRYEDTGEPMTTEQLIDEISILFVAGHETTANALTFTIFLLAKHPSECQKVYEEILKVTAKTSNLTEQIKIMEYTRAVIDESMRLYPPAWITDRENLEDDIIKDFHIRKNTLVGVSFYELHRHPEYWESPNAFKPERFIGEQKKLTNDCYYPFGAGPRMCIGMSFAVYEMVLATAYIVKNYRLKTNKVDIKLNPLITLKPIGVTATFDKRNN</sequence>
<evidence type="ECO:0000256" key="5">
    <source>
        <dbReference type="ARBA" id="ARBA00023004"/>
    </source>
</evidence>
<keyword evidence="5 7" id="KW-0408">Iron</keyword>
<dbReference type="PRINTS" id="PR00463">
    <property type="entry name" value="EP450I"/>
</dbReference>
<dbReference type="PANTHER" id="PTHR24291:SF50">
    <property type="entry name" value="BIFUNCTIONAL ALBAFLAVENONE MONOOXYGENASE_TERPENE SYNTHASE"/>
    <property type="match status" value="1"/>
</dbReference>
<dbReference type="RefSeq" id="WP_186992038.1">
    <property type="nucleotide sequence ID" value="NZ_CP052909.1"/>
</dbReference>
<keyword evidence="10" id="KW-1185">Reference proteome</keyword>
<evidence type="ECO:0000256" key="3">
    <source>
        <dbReference type="ARBA" id="ARBA00022723"/>
    </source>
</evidence>
<dbReference type="GO" id="GO:0005506">
    <property type="term" value="F:iron ion binding"/>
    <property type="evidence" value="ECO:0007669"/>
    <property type="project" value="InterPro"/>
</dbReference>
<dbReference type="InterPro" id="IPR001128">
    <property type="entry name" value="Cyt_P450"/>
</dbReference>
<evidence type="ECO:0000256" key="8">
    <source>
        <dbReference type="RuleBase" id="RU000461"/>
    </source>
</evidence>
<name>A0A7G8PTZ9_9FLAO</name>
<keyword evidence="6 8" id="KW-0503">Monooxygenase</keyword>
<organism evidence="9 10">
    <name type="scientific">Constantimarinum furrinae</name>
    <dbReference type="NCBI Taxonomy" id="2562285"/>
    <lineage>
        <taxon>Bacteria</taxon>
        <taxon>Pseudomonadati</taxon>
        <taxon>Bacteroidota</taxon>
        <taxon>Flavobacteriia</taxon>
        <taxon>Flavobacteriales</taxon>
        <taxon>Flavobacteriaceae</taxon>
        <taxon>Altibacter/Constantimarinum group</taxon>
        <taxon>Constantimarinum</taxon>
    </lineage>
</organism>
<dbReference type="InterPro" id="IPR017972">
    <property type="entry name" value="Cyt_P450_CS"/>
</dbReference>
<dbReference type="GO" id="GO:0016705">
    <property type="term" value="F:oxidoreductase activity, acting on paired donors, with incorporation or reduction of molecular oxygen"/>
    <property type="evidence" value="ECO:0007669"/>
    <property type="project" value="InterPro"/>
</dbReference>
<evidence type="ECO:0000256" key="6">
    <source>
        <dbReference type="ARBA" id="ARBA00023033"/>
    </source>
</evidence>
<evidence type="ECO:0000313" key="9">
    <source>
        <dbReference type="EMBL" id="QNJ97815.1"/>
    </source>
</evidence>
<dbReference type="KEGG" id="alti:ALE3EI_1250"/>
<dbReference type="GO" id="GO:0004497">
    <property type="term" value="F:monooxygenase activity"/>
    <property type="evidence" value="ECO:0007669"/>
    <property type="project" value="UniProtKB-KW"/>
</dbReference>
<dbReference type="Gene3D" id="1.10.630.10">
    <property type="entry name" value="Cytochrome P450"/>
    <property type="match status" value="1"/>
</dbReference>
<comment type="similarity">
    <text evidence="1 8">Belongs to the cytochrome P450 family.</text>
</comment>
<dbReference type="Proteomes" id="UP000515514">
    <property type="component" value="Chromosome"/>
</dbReference>
<dbReference type="Pfam" id="PF00067">
    <property type="entry name" value="p450"/>
    <property type="match status" value="1"/>
</dbReference>
<dbReference type="PRINTS" id="PR00385">
    <property type="entry name" value="P450"/>
</dbReference>
<accession>A0A7G8PTZ9</accession>
<evidence type="ECO:0000256" key="2">
    <source>
        <dbReference type="ARBA" id="ARBA00022617"/>
    </source>
</evidence>
<gene>
    <name evidence="9" type="ORF">ALE3EI_1250</name>
</gene>
<dbReference type="GO" id="GO:0020037">
    <property type="term" value="F:heme binding"/>
    <property type="evidence" value="ECO:0007669"/>
    <property type="project" value="InterPro"/>
</dbReference>